<reference evidence="7 8" key="1">
    <citation type="submission" date="2018-02" db="EMBL/GenBank/DDBJ databases">
        <title>Draft genome of wild Prunus yedoensis var. nudiflora.</title>
        <authorList>
            <person name="Baek S."/>
            <person name="Kim J.-H."/>
            <person name="Choi K."/>
            <person name="Kim G.-B."/>
            <person name="Cho A."/>
            <person name="Jang H."/>
            <person name="Shin C.-H."/>
            <person name="Yu H.-J."/>
            <person name="Mun J.-H."/>
        </authorList>
    </citation>
    <scope>NUCLEOTIDE SEQUENCE [LARGE SCALE GENOMIC DNA]</scope>
    <source>
        <strain evidence="8">cv. Jeju island</strain>
        <tissue evidence="7">Leaf</tissue>
    </source>
</reference>
<evidence type="ECO:0000256" key="1">
    <source>
        <dbReference type="ARBA" id="ARBA00004123"/>
    </source>
</evidence>
<keyword evidence="2" id="KW-0805">Transcription regulation</keyword>
<keyword evidence="3" id="KW-0804">Transcription</keyword>
<keyword evidence="4" id="KW-0539">Nucleus</keyword>
<dbReference type="Gene3D" id="1.20.5.340">
    <property type="match status" value="1"/>
</dbReference>
<keyword evidence="8" id="KW-1185">Reference proteome</keyword>
<comment type="subcellular location">
    <subcellularLocation>
        <location evidence="1">Nucleus</location>
    </subcellularLocation>
</comment>
<dbReference type="InterPro" id="IPR018962">
    <property type="entry name" value="DUF1995"/>
</dbReference>
<evidence type="ECO:0000256" key="5">
    <source>
        <dbReference type="SAM" id="Coils"/>
    </source>
</evidence>
<accession>A0A314ZBU7</accession>
<dbReference type="GO" id="GO:0046983">
    <property type="term" value="F:protein dimerization activity"/>
    <property type="evidence" value="ECO:0007669"/>
    <property type="project" value="InterPro"/>
</dbReference>
<name>A0A314ZBU7_PRUYE</name>
<dbReference type="SUPFAM" id="SSF47459">
    <property type="entry name" value="HLH, helix-loop-helix DNA-binding domain"/>
    <property type="match status" value="1"/>
</dbReference>
<dbReference type="CDD" id="cd11446">
    <property type="entry name" value="bHLH_AtILR3_like"/>
    <property type="match status" value="1"/>
</dbReference>
<dbReference type="InterPro" id="IPR036249">
    <property type="entry name" value="Thioredoxin-like_sf"/>
</dbReference>
<dbReference type="Gene3D" id="3.40.30.10">
    <property type="entry name" value="Glutaredoxin"/>
    <property type="match status" value="1"/>
</dbReference>
<organism evidence="7 8">
    <name type="scientific">Prunus yedoensis var. nudiflora</name>
    <dbReference type="NCBI Taxonomy" id="2094558"/>
    <lineage>
        <taxon>Eukaryota</taxon>
        <taxon>Viridiplantae</taxon>
        <taxon>Streptophyta</taxon>
        <taxon>Embryophyta</taxon>
        <taxon>Tracheophyta</taxon>
        <taxon>Spermatophyta</taxon>
        <taxon>Magnoliopsida</taxon>
        <taxon>eudicotyledons</taxon>
        <taxon>Gunneridae</taxon>
        <taxon>Pentapetalae</taxon>
        <taxon>rosids</taxon>
        <taxon>fabids</taxon>
        <taxon>Rosales</taxon>
        <taxon>Rosaceae</taxon>
        <taxon>Amygdaloideae</taxon>
        <taxon>Amygdaleae</taxon>
        <taxon>Prunus</taxon>
    </lineage>
</organism>
<feature type="coiled-coil region" evidence="5">
    <location>
        <begin position="206"/>
        <end position="268"/>
    </location>
</feature>
<gene>
    <name evidence="7" type="ORF">Pyn_17036</name>
</gene>
<dbReference type="AlphaFoldDB" id="A0A314ZBU7"/>
<evidence type="ECO:0000256" key="3">
    <source>
        <dbReference type="ARBA" id="ARBA00023163"/>
    </source>
</evidence>
<evidence type="ECO:0000256" key="4">
    <source>
        <dbReference type="ARBA" id="ARBA00023242"/>
    </source>
</evidence>
<dbReference type="CDD" id="cd14686">
    <property type="entry name" value="bZIP"/>
    <property type="match status" value="1"/>
</dbReference>
<dbReference type="OrthoDB" id="515480at2759"/>
<dbReference type="PROSITE" id="PS50888">
    <property type="entry name" value="BHLH"/>
    <property type="match status" value="1"/>
</dbReference>
<dbReference type="GO" id="GO:0009507">
    <property type="term" value="C:chloroplast"/>
    <property type="evidence" value="ECO:0007669"/>
    <property type="project" value="TreeGrafter"/>
</dbReference>
<feature type="domain" description="BHLH" evidence="6">
    <location>
        <begin position="153"/>
        <end position="216"/>
    </location>
</feature>
<dbReference type="PANTHER" id="PTHR36365:SF1">
    <property type="entry name" value="OS05G0500400 PROTEIN"/>
    <property type="match status" value="1"/>
</dbReference>
<evidence type="ECO:0000256" key="2">
    <source>
        <dbReference type="ARBA" id="ARBA00023015"/>
    </source>
</evidence>
<dbReference type="Pfam" id="PF09353">
    <property type="entry name" value="DUF1995"/>
    <property type="match status" value="1"/>
</dbReference>
<dbReference type="GO" id="GO:0005634">
    <property type="term" value="C:nucleus"/>
    <property type="evidence" value="ECO:0007669"/>
    <property type="project" value="UniProtKB-SubCell"/>
</dbReference>
<dbReference type="PANTHER" id="PTHR36365">
    <property type="entry name" value="OS05G0500400 PROTEIN"/>
    <property type="match status" value="1"/>
</dbReference>
<keyword evidence="5" id="KW-0175">Coiled coil</keyword>
<dbReference type="Proteomes" id="UP000250321">
    <property type="component" value="Unassembled WGS sequence"/>
</dbReference>
<dbReference type="SUPFAM" id="SSF52833">
    <property type="entry name" value="Thioredoxin-like"/>
    <property type="match status" value="1"/>
</dbReference>
<comment type="caution">
    <text evidence="7">The sequence shown here is derived from an EMBL/GenBank/DDBJ whole genome shotgun (WGS) entry which is preliminary data.</text>
</comment>
<proteinExistence type="predicted"/>
<evidence type="ECO:0000313" key="7">
    <source>
        <dbReference type="EMBL" id="PQQ16200.1"/>
    </source>
</evidence>
<evidence type="ECO:0000259" key="6">
    <source>
        <dbReference type="PROSITE" id="PS50888"/>
    </source>
</evidence>
<dbReference type="InterPro" id="IPR011598">
    <property type="entry name" value="bHLH_dom"/>
</dbReference>
<evidence type="ECO:0000313" key="8">
    <source>
        <dbReference type="Proteomes" id="UP000250321"/>
    </source>
</evidence>
<sequence>MDVHDQQRLKKSRVVRVNSEELWDFFITQAANQGCPVMVHFTAAWCMPSVAMNSFFEELAFNYHDRVKCQITPKLRPNMVSPENTNWLFDYGLIDDTPVLDGNFPVSSSGFTWPVQPLAGSSSVSVEIDGSLGDAEGVKESGSKKRVRTESCSGSSSKACREKLRRDRLNDKYSFCSLSFPSFSVSGIGLYIGAWKAPKTDKAAILVDAVRMVNQLRGEAQKLKDSNSSLQEKIKELKAEKNELRDEKSRLKSEKDKLEQQLKAMNAQPGFLPPPPAIPAAFAAQGQAHGNKLVPFIGYPGVAMWQFMPPASVDTSQDHTHQQAQEAQAPRFRIEIPVIDDSPESLSQLAFQVFRDLPIKRKGSKVNILIIWPNLAYTEAALKAFKSNPSSPVENLDIYSITKVVIFNPKWVFEDEAEFGELSGFVGSFEVIFSFMGLEVQGLLSKRNGVIFKCVRDGVVSGEKWAVLVEEEGQLKAVSMFKSRPSISEVENVLYNLMAINSPVTKSVKFFRDLVSNVTGKK</sequence>
<dbReference type="EMBL" id="PJQY01000202">
    <property type="protein sequence ID" value="PQQ16200.1"/>
    <property type="molecule type" value="Genomic_DNA"/>
</dbReference>
<dbReference type="InterPro" id="IPR036638">
    <property type="entry name" value="HLH_DNA-bd_sf"/>
</dbReference>
<protein>
    <submittedName>
        <fullName evidence="7">BHLH transcription factor</fullName>
    </submittedName>
</protein>